<keyword evidence="3" id="KW-0812">Transmembrane</keyword>
<dbReference type="STRING" id="587909.SAMN05421810_104184"/>
<sequence length="274" mass="27872">MTVPPDSTEPTGPAQSPAPGAERLGSAVSAGSAGPRGGAGPRGAAGPPGSAGPTDAPGGVDPARGRRRALAAVAALLAVAAVAAGVLVLVRPWAAPPEPTAPPPAAAPLVEPPAATTSAPVRQVAAQRPGTVRLPEGGTATLVRRELTADGTLPIPDSLGEATWWGAELGAGHGAALLSGHVNWNRRKGPFDELWRIRSGQEVIVLDTAGGRWVYRVTDVLTLHKDELPAHAQRLFGQDGPHRLVLVTCGGDYVGGTDGYRDNRIVTAELVSRP</sequence>
<evidence type="ECO:0000313" key="5">
    <source>
        <dbReference type="Proteomes" id="UP000198727"/>
    </source>
</evidence>
<dbReference type="Pfam" id="PF04203">
    <property type="entry name" value="Sortase"/>
    <property type="match status" value="1"/>
</dbReference>
<keyword evidence="1" id="KW-0378">Hydrolase</keyword>
<feature type="compositionally biased region" description="Low complexity" evidence="2">
    <location>
        <begin position="44"/>
        <end position="59"/>
    </location>
</feature>
<dbReference type="OrthoDB" id="525039at2"/>
<keyword evidence="3" id="KW-1133">Transmembrane helix</keyword>
<gene>
    <name evidence="4" type="ORF">SAMN05421810_104184</name>
</gene>
<dbReference type="SUPFAM" id="SSF63817">
    <property type="entry name" value="Sortase"/>
    <property type="match status" value="1"/>
</dbReference>
<name>A0A1I5V0Q5_9PSEU</name>
<feature type="region of interest" description="Disordered" evidence="2">
    <location>
        <begin position="1"/>
        <end position="63"/>
    </location>
</feature>
<dbReference type="AlphaFoldDB" id="A0A1I5V0Q5"/>
<keyword evidence="3" id="KW-0472">Membrane</keyword>
<organism evidence="4 5">
    <name type="scientific">Amycolatopsis arida</name>
    <dbReference type="NCBI Taxonomy" id="587909"/>
    <lineage>
        <taxon>Bacteria</taxon>
        <taxon>Bacillati</taxon>
        <taxon>Actinomycetota</taxon>
        <taxon>Actinomycetes</taxon>
        <taxon>Pseudonocardiales</taxon>
        <taxon>Pseudonocardiaceae</taxon>
        <taxon>Amycolatopsis</taxon>
    </lineage>
</organism>
<dbReference type="InterPro" id="IPR005754">
    <property type="entry name" value="Sortase"/>
</dbReference>
<keyword evidence="5" id="KW-1185">Reference proteome</keyword>
<reference evidence="5" key="1">
    <citation type="submission" date="2016-10" db="EMBL/GenBank/DDBJ databases">
        <authorList>
            <person name="Varghese N."/>
            <person name="Submissions S."/>
        </authorList>
    </citation>
    <scope>NUCLEOTIDE SEQUENCE [LARGE SCALE GENOMIC DNA]</scope>
    <source>
        <strain evidence="5">CGMCC 4.5579</strain>
    </source>
</reference>
<dbReference type="EMBL" id="FOWW01000004">
    <property type="protein sequence ID" value="SFQ01070.1"/>
    <property type="molecule type" value="Genomic_DNA"/>
</dbReference>
<evidence type="ECO:0000256" key="1">
    <source>
        <dbReference type="ARBA" id="ARBA00022801"/>
    </source>
</evidence>
<feature type="transmembrane region" description="Helical" evidence="3">
    <location>
        <begin position="69"/>
        <end position="90"/>
    </location>
</feature>
<dbReference type="Proteomes" id="UP000198727">
    <property type="component" value="Unassembled WGS sequence"/>
</dbReference>
<dbReference type="GO" id="GO:0016787">
    <property type="term" value="F:hydrolase activity"/>
    <property type="evidence" value="ECO:0007669"/>
    <property type="project" value="UniProtKB-KW"/>
</dbReference>
<protein>
    <submittedName>
        <fullName evidence="4">Sortase family protein</fullName>
    </submittedName>
</protein>
<dbReference type="CDD" id="cd05829">
    <property type="entry name" value="Sortase_F"/>
    <property type="match status" value="1"/>
</dbReference>
<feature type="compositionally biased region" description="Gly residues" evidence="2">
    <location>
        <begin position="34"/>
        <end position="43"/>
    </location>
</feature>
<dbReference type="InterPro" id="IPR023365">
    <property type="entry name" value="Sortase_dom-sf"/>
</dbReference>
<evidence type="ECO:0000256" key="3">
    <source>
        <dbReference type="SAM" id="Phobius"/>
    </source>
</evidence>
<evidence type="ECO:0000256" key="2">
    <source>
        <dbReference type="SAM" id="MobiDB-lite"/>
    </source>
</evidence>
<dbReference type="InterPro" id="IPR042001">
    <property type="entry name" value="Sortase_F"/>
</dbReference>
<accession>A0A1I5V0Q5</accession>
<proteinExistence type="predicted"/>
<evidence type="ECO:0000313" key="4">
    <source>
        <dbReference type="EMBL" id="SFQ01070.1"/>
    </source>
</evidence>
<feature type="region of interest" description="Disordered" evidence="2">
    <location>
        <begin position="98"/>
        <end position="135"/>
    </location>
</feature>
<dbReference type="Gene3D" id="2.40.260.10">
    <property type="entry name" value="Sortase"/>
    <property type="match status" value="1"/>
</dbReference>